<evidence type="ECO:0000313" key="1">
    <source>
        <dbReference type="EMBL" id="KAJ7200836.1"/>
    </source>
</evidence>
<dbReference type="InterPro" id="IPR032675">
    <property type="entry name" value="LRR_dom_sf"/>
</dbReference>
<dbReference type="AlphaFoldDB" id="A0AAD6Y5U2"/>
<accession>A0AAD6Y5U2</accession>
<name>A0AAD6Y5U2_9AGAR</name>
<gene>
    <name evidence="1" type="ORF">GGX14DRAFT_699595</name>
</gene>
<comment type="caution">
    <text evidence="1">The sequence shown here is derived from an EMBL/GenBank/DDBJ whole genome shotgun (WGS) entry which is preliminary data.</text>
</comment>
<reference evidence="1" key="1">
    <citation type="submission" date="2023-03" db="EMBL/GenBank/DDBJ databases">
        <title>Massive genome expansion in bonnet fungi (Mycena s.s.) driven by repeated elements and novel gene families across ecological guilds.</title>
        <authorList>
            <consortium name="Lawrence Berkeley National Laboratory"/>
            <person name="Harder C.B."/>
            <person name="Miyauchi S."/>
            <person name="Viragh M."/>
            <person name="Kuo A."/>
            <person name="Thoen E."/>
            <person name="Andreopoulos B."/>
            <person name="Lu D."/>
            <person name="Skrede I."/>
            <person name="Drula E."/>
            <person name="Henrissat B."/>
            <person name="Morin E."/>
            <person name="Kohler A."/>
            <person name="Barry K."/>
            <person name="LaButti K."/>
            <person name="Morin E."/>
            <person name="Salamov A."/>
            <person name="Lipzen A."/>
            <person name="Mereny Z."/>
            <person name="Hegedus B."/>
            <person name="Baldrian P."/>
            <person name="Stursova M."/>
            <person name="Weitz H."/>
            <person name="Taylor A."/>
            <person name="Grigoriev I.V."/>
            <person name="Nagy L.G."/>
            <person name="Martin F."/>
            <person name="Kauserud H."/>
        </authorList>
    </citation>
    <scope>NUCLEOTIDE SEQUENCE</scope>
    <source>
        <strain evidence="1">9144</strain>
    </source>
</reference>
<protein>
    <submittedName>
        <fullName evidence="1">Uncharacterized protein</fullName>
    </submittedName>
</protein>
<dbReference type="EMBL" id="JARJCW010000061">
    <property type="protein sequence ID" value="KAJ7200836.1"/>
    <property type="molecule type" value="Genomic_DNA"/>
</dbReference>
<dbReference type="Proteomes" id="UP001219525">
    <property type="component" value="Unassembled WGS sequence"/>
</dbReference>
<keyword evidence="2" id="KW-1185">Reference proteome</keyword>
<organism evidence="1 2">
    <name type="scientific">Mycena pura</name>
    <dbReference type="NCBI Taxonomy" id="153505"/>
    <lineage>
        <taxon>Eukaryota</taxon>
        <taxon>Fungi</taxon>
        <taxon>Dikarya</taxon>
        <taxon>Basidiomycota</taxon>
        <taxon>Agaricomycotina</taxon>
        <taxon>Agaricomycetes</taxon>
        <taxon>Agaricomycetidae</taxon>
        <taxon>Agaricales</taxon>
        <taxon>Marasmiineae</taxon>
        <taxon>Mycenaceae</taxon>
        <taxon>Mycena</taxon>
    </lineage>
</organism>
<sequence>MGLECKYISVPEEQIQSHPAASPAMRFSARGAPGSQGIVPARHGYESGWPKPPSARPFVPTAHAPAPVPFNIAPATHRNHHVPNSVGSHPGPMAIPGHGYQYNTPETAPQAGTRAWLVHSRCPLLLWMEPLILSVPTEILLEFAAYYHNTSLPYDTYPDPTTPGSGDPTVPTGLILTGRSQLLRALSQACRRFRHIFLSLSWEHLEGLPVDNDRTGRHFALLLRRMTGLLKTPSLRRYPRPIILRSLVVSLKAPGHSQNRNLLAVLARFLRATPHLTSLHVIDISEAHCRILSGLFEDQSFPAVQTLAIPACLSRTLSAFPSIHSLTCADLPSANESIALLKHARKHCPSLERLVNITPSLPVIKSLVEHFPLVKDLRFRSVVTSDIAEELGSLQNLRTVQFRHLTRGEKSQDAHHKAEAIFRSSAISTGQPIQVRYLSPEPEVDVGELLVEASIGPTT</sequence>
<proteinExistence type="predicted"/>
<dbReference type="Gene3D" id="3.80.10.10">
    <property type="entry name" value="Ribonuclease Inhibitor"/>
    <property type="match status" value="1"/>
</dbReference>
<evidence type="ECO:0000313" key="2">
    <source>
        <dbReference type="Proteomes" id="UP001219525"/>
    </source>
</evidence>